<proteinExistence type="predicted"/>
<keyword evidence="1" id="KW-0175">Coiled coil</keyword>
<feature type="compositionally biased region" description="Polar residues" evidence="2">
    <location>
        <begin position="1"/>
        <end position="12"/>
    </location>
</feature>
<dbReference type="AlphaFoldDB" id="A0AA39CDQ8"/>
<protein>
    <submittedName>
        <fullName evidence="3">Uncharacterized protein</fullName>
    </submittedName>
</protein>
<dbReference type="Proteomes" id="UP001172673">
    <property type="component" value="Unassembled WGS sequence"/>
</dbReference>
<accession>A0AA39CDQ8</accession>
<evidence type="ECO:0000313" key="3">
    <source>
        <dbReference type="EMBL" id="KAJ9604538.1"/>
    </source>
</evidence>
<evidence type="ECO:0000256" key="2">
    <source>
        <dbReference type="SAM" id="MobiDB-lite"/>
    </source>
</evidence>
<feature type="region of interest" description="Disordered" evidence="2">
    <location>
        <begin position="1"/>
        <end position="28"/>
    </location>
</feature>
<reference evidence="3" key="1">
    <citation type="submission" date="2022-10" db="EMBL/GenBank/DDBJ databases">
        <title>Culturing micro-colonial fungi from biological soil crusts in the Mojave desert and describing Neophaeococcomyces mojavensis, and introducing the new genera and species Taxawa tesnikishii.</title>
        <authorList>
            <person name="Kurbessoian T."/>
            <person name="Stajich J.E."/>
        </authorList>
    </citation>
    <scope>NUCLEOTIDE SEQUENCE</scope>
    <source>
        <strain evidence="3">TK_41</strain>
    </source>
</reference>
<dbReference type="EMBL" id="JAPDRK010000018">
    <property type="protein sequence ID" value="KAJ9604538.1"/>
    <property type="molecule type" value="Genomic_DNA"/>
</dbReference>
<gene>
    <name evidence="3" type="ORF">H2200_010651</name>
</gene>
<comment type="caution">
    <text evidence="3">The sequence shown here is derived from an EMBL/GenBank/DDBJ whole genome shotgun (WGS) entry which is preliminary data.</text>
</comment>
<keyword evidence="4" id="KW-1185">Reference proteome</keyword>
<evidence type="ECO:0000256" key="1">
    <source>
        <dbReference type="SAM" id="Coils"/>
    </source>
</evidence>
<evidence type="ECO:0000313" key="4">
    <source>
        <dbReference type="Proteomes" id="UP001172673"/>
    </source>
</evidence>
<sequence length="334" mass="38598">MQPMPENSYQTFSRERSHDTNQQDNGDEIEEDDIDMVLASEHNVELGCDALQQVDASSLMSDDYVEVEVLGGLYTTDFVNQTTPASLRLLLEPIETASTLTLPLRSKLTSKVLETDLIKDQLINELQQKCQVLEKRCQTLQQNYKRLQDKYRRMTKLRGLAVLESSNPSAKALEVSAIGKHPWWHGKYETDPDAGPYNGTTGHPNLQTWIARILEETKGRSEKDPIAHAMLQINGAAMAYLQHKRIKYNTHNPYRTIGAMYESLQYRFEFTAEQKDAYWRKCYKSMGQKDGEDFDTFYKRWLKFNGCHASTEFDRVRELLIRLSPRLWDSPSSR</sequence>
<feature type="coiled-coil region" evidence="1">
    <location>
        <begin position="123"/>
        <end position="157"/>
    </location>
</feature>
<organism evidence="3 4">
    <name type="scientific">Cladophialophora chaetospira</name>
    <dbReference type="NCBI Taxonomy" id="386627"/>
    <lineage>
        <taxon>Eukaryota</taxon>
        <taxon>Fungi</taxon>
        <taxon>Dikarya</taxon>
        <taxon>Ascomycota</taxon>
        <taxon>Pezizomycotina</taxon>
        <taxon>Eurotiomycetes</taxon>
        <taxon>Chaetothyriomycetidae</taxon>
        <taxon>Chaetothyriales</taxon>
        <taxon>Herpotrichiellaceae</taxon>
        <taxon>Cladophialophora</taxon>
    </lineage>
</organism>
<name>A0AA39CDQ8_9EURO</name>